<keyword evidence="4" id="KW-1185">Reference proteome</keyword>
<dbReference type="EMBL" id="JAKJXP020000099">
    <property type="protein sequence ID" value="KAK7746198.1"/>
    <property type="molecule type" value="Genomic_DNA"/>
</dbReference>
<reference evidence="3 4" key="1">
    <citation type="submission" date="2024-02" db="EMBL/GenBank/DDBJ databases">
        <title>De novo assembly and annotation of 12 fungi associated with fruit tree decline syndrome in Ontario, Canada.</title>
        <authorList>
            <person name="Sulman M."/>
            <person name="Ellouze W."/>
            <person name="Ilyukhin E."/>
        </authorList>
    </citation>
    <scope>NUCLEOTIDE SEQUENCE [LARGE SCALE GENOMIC DNA]</scope>
    <source>
        <strain evidence="3 4">M11/M66-122</strain>
    </source>
</reference>
<dbReference type="InterPro" id="IPR029058">
    <property type="entry name" value="AB_hydrolase_fold"/>
</dbReference>
<keyword evidence="1" id="KW-0378">Hydrolase</keyword>
<feature type="domain" description="Serine hydrolase" evidence="2">
    <location>
        <begin position="1"/>
        <end position="92"/>
    </location>
</feature>
<organism evidence="3 4">
    <name type="scientific">Diatrype stigma</name>
    <dbReference type="NCBI Taxonomy" id="117547"/>
    <lineage>
        <taxon>Eukaryota</taxon>
        <taxon>Fungi</taxon>
        <taxon>Dikarya</taxon>
        <taxon>Ascomycota</taxon>
        <taxon>Pezizomycotina</taxon>
        <taxon>Sordariomycetes</taxon>
        <taxon>Xylariomycetidae</taxon>
        <taxon>Xylariales</taxon>
        <taxon>Diatrypaceae</taxon>
        <taxon>Diatrype</taxon>
    </lineage>
</organism>
<dbReference type="InterPro" id="IPR005645">
    <property type="entry name" value="FSH-like_dom"/>
</dbReference>
<comment type="caution">
    <text evidence="3">The sequence shown here is derived from an EMBL/GenBank/DDBJ whole genome shotgun (WGS) entry which is preliminary data.</text>
</comment>
<gene>
    <name evidence="3" type="ORF">SLS62_009414</name>
</gene>
<dbReference type="PANTHER" id="PTHR48070">
    <property type="entry name" value="ESTERASE OVCA2"/>
    <property type="match status" value="1"/>
</dbReference>
<evidence type="ECO:0000313" key="3">
    <source>
        <dbReference type="EMBL" id="KAK7746198.1"/>
    </source>
</evidence>
<name>A0AAN9UMX5_9PEZI</name>
<evidence type="ECO:0000256" key="1">
    <source>
        <dbReference type="ARBA" id="ARBA00022801"/>
    </source>
</evidence>
<dbReference type="AlphaFoldDB" id="A0AAN9UMX5"/>
<dbReference type="GO" id="GO:0019748">
    <property type="term" value="P:secondary metabolic process"/>
    <property type="evidence" value="ECO:0007669"/>
    <property type="project" value="TreeGrafter"/>
</dbReference>
<dbReference type="Proteomes" id="UP001320420">
    <property type="component" value="Unassembled WGS sequence"/>
</dbReference>
<accession>A0AAN9UMX5</accession>
<dbReference type="Pfam" id="PF03959">
    <property type="entry name" value="FSH1"/>
    <property type="match status" value="2"/>
</dbReference>
<proteinExistence type="predicted"/>
<dbReference type="GO" id="GO:0016787">
    <property type="term" value="F:hydrolase activity"/>
    <property type="evidence" value="ECO:0007669"/>
    <property type="project" value="UniProtKB-KW"/>
</dbReference>
<dbReference type="Gene3D" id="3.40.50.1820">
    <property type="entry name" value="alpha/beta hydrolase"/>
    <property type="match status" value="1"/>
</dbReference>
<dbReference type="GO" id="GO:0005737">
    <property type="term" value="C:cytoplasm"/>
    <property type="evidence" value="ECO:0007669"/>
    <property type="project" value="TreeGrafter"/>
</dbReference>
<protein>
    <recommendedName>
        <fullName evidence="2">Serine hydrolase domain-containing protein</fullName>
    </recommendedName>
</protein>
<dbReference type="PANTHER" id="PTHR48070:SF6">
    <property type="entry name" value="ESTERASE OVCA2"/>
    <property type="match status" value="1"/>
</dbReference>
<dbReference type="InterPro" id="IPR050593">
    <property type="entry name" value="LovG"/>
</dbReference>
<feature type="domain" description="Serine hydrolase" evidence="2">
    <location>
        <begin position="166"/>
        <end position="222"/>
    </location>
</feature>
<sequence length="240" mass="27592">MRILCLHGTAINNTIFQSKTEKLRSFLPPDYSFEWFEGNFTIVPQQELADVFPGPYLTYIDLLSTDRIARALARIEEFIEDEGPFDGVMGVSEDVFGLIIGDNPLSTDAADWQYQSKYAQLCQEPLKDSPARVLADMFPTWRKRRELLVSLVQDPEKGYMRPRCFHPDLHDERINIPTAHVWGSTDLFKPHAQQLVRLCDESLAATYEHSGDHDTPTKLEENRMLAQIVQKTIMRSKFSI</sequence>
<evidence type="ECO:0000259" key="2">
    <source>
        <dbReference type="Pfam" id="PF03959"/>
    </source>
</evidence>
<dbReference type="GO" id="GO:0005634">
    <property type="term" value="C:nucleus"/>
    <property type="evidence" value="ECO:0007669"/>
    <property type="project" value="TreeGrafter"/>
</dbReference>
<evidence type="ECO:0000313" key="4">
    <source>
        <dbReference type="Proteomes" id="UP001320420"/>
    </source>
</evidence>